<sequence>MSVGVVMLVHTAFDRAEQAVRHWVAGGCPVVVHVDKDVDRHTYDTFVAALSDLDHVLFSKRHRCEWGGWGLVAASQAASTLLLEQFPDVRHAFLASGSCLPLRPIAELRAYLDARPDTDFIESATTADVPWTVGGLDRERFTLRFPFSWKRQRWLFDRYVQVQQLVRLRRRIPEGIVPHMGSQWWCLTRSTLQAILNDPRRKRFDAYFKLVWIPDESYYQTLSRCHARKIESRSLTLSKFDFQGKPHIFYDDHRELLLRSGCFVARKIWPHADELYATFPVKIPSVPAQTEPAPATIDRLFASAVDRRLNGRQGLFMQSRFPNTDREKGIAATPYAVFQGLDDLFPDFTDWLSRRSGAEIHGHLFAKDRVHFSDEASTYRGALSDNARLRDYNGRMFLTNLLWAGREKTHGFQFGPADSQDIRWMIAKDAQARIWVVSGAWAVPLFLSGRSAADVRAEAARLQRIENKFLKILRSSHTRARIEITTLADFMQSPMDMLQDIIDDIAGHRGQAVTEVPKMADLSGLAGFLQDLKNQGMHPFLTGEFTGQTQRSSNDVDQPKPYVVGGK</sequence>
<dbReference type="InterPro" id="IPR045971">
    <property type="entry name" value="DUF5927"/>
</dbReference>
<dbReference type="Proteomes" id="UP001440612">
    <property type="component" value="Chromosome"/>
</dbReference>
<dbReference type="EMBL" id="CP150951">
    <property type="protein sequence ID" value="WZC49578.1"/>
    <property type="molecule type" value="Genomic_DNA"/>
</dbReference>
<evidence type="ECO:0000313" key="17">
    <source>
        <dbReference type="EMBL" id="WZC49578.1"/>
    </source>
</evidence>
<dbReference type="InterPro" id="IPR003406">
    <property type="entry name" value="Glyco_trans_14"/>
</dbReference>
<evidence type="ECO:0000256" key="12">
    <source>
        <dbReference type="ARBA" id="ARBA00023157"/>
    </source>
</evidence>
<gene>
    <name evidence="17" type="ORF">AABB29_02685</name>
</gene>
<organism evidence="17 18">
    <name type="scientific">Yoonia phaeophyticola</name>
    <dbReference type="NCBI Taxonomy" id="3137369"/>
    <lineage>
        <taxon>Bacteria</taxon>
        <taxon>Pseudomonadati</taxon>
        <taxon>Pseudomonadota</taxon>
        <taxon>Alphaproteobacteria</taxon>
        <taxon>Rhodobacterales</taxon>
        <taxon>Paracoccaceae</taxon>
        <taxon>Yoonia</taxon>
    </lineage>
</organism>
<dbReference type="RefSeq" id="WP_341367688.1">
    <property type="nucleotide sequence ID" value="NZ_CP150951.2"/>
</dbReference>
<keyword evidence="11" id="KW-0472">Membrane</keyword>
<evidence type="ECO:0000313" key="18">
    <source>
        <dbReference type="Proteomes" id="UP001440612"/>
    </source>
</evidence>
<evidence type="ECO:0000256" key="5">
    <source>
        <dbReference type="ARBA" id="ARBA00022692"/>
    </source>
</evidence>
<evidence type="ECO:0000256" key="14">
    <source>
        <dbReference type="ARBA" id="ARBA00042865"/>
    </source>
</evidence>
<evidence type="ECO:0000256" key="3">
    <source>
        <dbReference type="ARBA" id="ARBA00022676"/>
    </source>
</evidence>
<name>A0ABZ2VAD0_9RHOB</name>
<accession>A0ABZ2VAD0</accession>
<evidence type="ECO:0000256" key="15">
    <source>
        <dbReference type="SAM" id="MobiDB-lite"/>
    </source>
</evidence>
<proteinExistence type="predicted"/>
<evidence type="ECO:0000256" key="9">
    <source>
        <dbReference type="ARBA" id="ARBA00022989"/>
    </source>
</evidence>
<keyword evidence="10" id="KW-0333">Golgi apparatus</keyword>
<feature type="compositionally biased region" description="Polar residues" evidence="15">
    <location>
        <begin position="545"/>
        <end position="556"/>
    </location>
</feature>
<keyword evidence="6" id="KW-0479">Metal-binding</keyword>
<evidence type="ECO:0000256" key="4">
    <source>
        <dbReference type="ARBA" id="ARBA00022679"/>
    </source>
</evidence>
<comment type="subcellular location">
    <subcellularLocation>
        <location evidence="2">Endoplasmic reticulum membrane</location>
        <topology evidence="2">Single-pass type II membrane protein</topology>
    </subcellularLocation>
    <subcellularLocation>
        <location evidence="1">Golgi apparatus membrane</location>
        <topology evidence="1">Single-pass type II membrane protein</topology>
    </subcellularLocation>
</comment>
<keyword evidence="8" id="KW-0735">Signal-anchor</keyword>
<evidence type="ECO:0000256" key="6">
    <source>
        <dbReference type="ARBA" id="ARBA00022723"/>
    </source>
</evidence>
<feature type="domain" description="DUF5927" evidence="16">
    <location>
        <begin position="266"/>
        <end position="564"/>
    </location>
</feature>
<dbReference type="PANTHER" id="PTHR46025">
    <property type="entry name" value="XYLOSYLTRANSFERASE OXT"/>
    <property type="match status" value="1"/>
</dbReference>
<keyword evidence="12" id="KW-1015">Disulfide bond</keyword>
<evidence type="ECO:0000256" key="10">
    <source>
        <dbReference type="ARBA" id="ARBA00023034"/>
    </source>
</evidence>
<evidence type="ECO:0000256" key="11">
    <source>
        <dbReference type="ARBA" id="ARBA00023136"/>
    </source>
</evidence>
<keyword evidence="18" id="KW-1185">Reference proteome</keyword>
<keyword evidence="9" id="KW-1133">Transmembrane helix</keyword>
<dbReference type="Pfam" id="PF19349">
    <property type="entry name" value="DUF5927"/>
    <property type="match status" value="1"/>
</dbReference>
<evidence type="ECO:0000256" key="7">
    <source>
        <dbReference type="ARBA" id="ARBA00022824"/>
    </source>
</evidence>
<evidence type="ECO:0000256" key="13">
    <source>
        <dbReference type="ARBA" id="ARBA00023180"/>
    </source>
</evidence>
<dbReference type="InterPro" id="IPR043538">
    <property type="entry name" value="XYLT"/>
</dbReference>
<evidence type="ECO:0000256" key="1">
    <source>
        <dbReference type="ARBA" id="ARBA00004323"/>
    </source>
</evidence>
<keyword evidence="7" id="KW-0256">Endoplasmic reticulum</keyword>
<reference evidence="18" key="1">
    <citation type="submission" date="2024-04" db="EMBL/GenBank/DDBJ databases">
        <title>Phylogenomic analyses of a clade within the roseobacter group suggest taxonomic reassignments of species of the genera Aestuariivita, Citreicella, Loktanella, Nautella, Pelagibaca, Ruegeria, Thalassobius, Thiobacimonas and Tropicibacter, and the proposal o.</title>
        <authorList>
            <person name="Jeon C.O."/>
        </authorList>
    </citation>
    <scope>NUCLEOTIDE SEQUENCE [LARGE SCALE GENOMIC DNA]</scope>
    <source>
        <strain evidence="18">BS5-3</strain>
    </source>
</reference>
<keyword evidence="13" id="KW-0325">Glycoprotein</keyword>
<feature type="region of interest" description="Disordered" evidence="15">
    <location>
        <begin position="545"/>
        <end position="567"/>
    </location>
</feature>
<evidence type="ECO:0000256" key="2">
    <source>
        <dbReference type="ARBA" id="ARBA00004648"/>
    </source>
</evidence>
<protein>
    <recommendedName>
        <fullName evidence="14">Peptide O-xylosyltransferase</fullName>
    </recommendedName>
</protein>
<evidence type="ECO:0000256" key="8">
    <source>
        <dbReference type="ARBA" id="ARBA00022968"/>
    </source>
</evidence>
<keyword evidence="3" id="KW-0328">Glycosyltransferase</keyword>
<keyword evidence="5" id="KW-0812">Transmembrane</keyword>
<keyword evidence="4" id="KW-0808">Transferase</keyword>
<dbReference type="PANTHER" id="PTHR46025:SF3">
    <property type="entry name" value="XYLOSYLTRANSFERASE OXT"/>
    <property type="match status" value="1"/>
</dbReference>
<dbReference type="Pfam" id="PF02485">
    <property type="entry name" value="Branch"/>
    <property type="match status" value="1"/>
</dbReference>
<evidence type="ECO:0000259" key="16">
    <source>
        <dbReference type="Pfam" id="PF19349"/>
    </source>
</evidence>